<proteinExistence type="predicted"/>
<dbReference type="AlphaFoldDB" id="A0A2K3YWC9"/>
<keyword evidence="1" id="KW-0472">Membrane</keyword>
<reference evidence="2 3" key="1">
    <citation type="submission" date="2017-08" db="EMBL/GenBank/DDBJ databases">
        <title>Draft genome sequences of 64 type strains of genus Staph aureus.</title>
        <authorList>
            <person name="Cole K."/>
            <person name="Golubchik T."/>
            <person name="Russell J."/>
            <person name="Foster D."/>
            <person name="Llewelyn M."/>
            <person name="Wilson D."/>
            <person name="Crook D."/>
            <person name="Paul J."/>
        </authorList>
    </citation>
    <scope>NUCLEOTIDE SEQUENCE [LARGE SCALE GENOMIC DNA]</scope>
    <source>
        <strain evidence="2 3">DSM 21968</strain>
    </source>
</reference>
<sequence length="133" mass="15125">MLWSICFGIASTVRGAYWVFNADAAQHDSQLYDTMHDVLPLTFWGLPFAISGVLLIISGFLIPYFETNTNYYRFSFLGYIIACPFYYIFSVAGFNNSLNIVTPVINFNFAVISGAIAYVTFRKLKEAKKNRQN</sequence>
<evidence type="ECO:0000313" key="2">
    <source>
        <dbReference type="EMBL" id="PNZ29923.1"/>
    </source>
</evidence>
<feature type="transmembrane region" description="Helical" evidence="1">
    <location>
        <begin position="100"/>
        <end position="121"/>
    </location>
</feature>
<dbReference type="Proteomes" id="UP000242752">
    <property type="component" value="Unassembled WGS sequence"/>
</dbReference>
<evidence type="ECO:0000313" key="3">
    <source>
        <dbReference type="Proteomes" id="UP000242752"/>
    </source>
</evidence>
<keyword evidence="1" id="KW-1133">Transmembrane helix</keyword>
<keyword evidence="3" id="KW-1185">Reference proteome</keyword>
<gene>
    <name evidence="2" type="ORF">CD122_01215</name>
</gene>
<evidence type="ECO:0000256" key="1">
    <source>
        <dbReference type="SAM" id="Phobius"/>
    </source>
</evidence>
<dbReference type="EMBL" id="PPRF01000010">
    <property type="protein sequence ID" value="PNZ29923.1"/>
    <property type="molecule type" value="Genomic_DNA"/>
</dbReference>
<keyword evidence="1" id="KW-0812">Transmembrane</keyword>
<protein>
    <submittedName>
        <fullName evidence="2">Uncharacterized protein</fullName>
    </submittedName>
</protein>
<feature type="transmembrane region" description="Helical" evidence="1">
    <location>
        <begin position="39"/>
        <end position="62"/>
    </location>
</feature>
<dbReference type="OrthoDB" id="2410689at2"/>
<organism evidence="2 3">
    <name type="scientific">Staphylococcus rostri</name>
    <dbReference type="NCBI Taxonomy" id="522262"/>
    <lineage>
        <taxon>Bacteria</taxon>
        <taxon>Bacillati</taxon>
        <taxon>Bacillota</taxon>
        <taxon>Bacilli</taxon>
        <taxon>Bacillales</taxon>
        <taxon>Staphylococcaceae</taxon>
        <taxon>Staphylococcus</taxon>
    </lineage>
</organism>
<name>A0A2K3YWC9_9STAP</name>
<feature type="transmembrane region" description="Helical" evidence="1">
    <location>
        <begin position="74"/>
        <end position="94"/>
    </location>
</feature>
<comment type="caution">
    <text evidence="2">The sequence shown here is derived from an EMBL/GenBank/DDBJ whole genome shotgun (WGS) entry which is preliminary data.</text>
</comment>
<accession>A0A2K3YWC9</accession>